<organism evidence="2 3">
    <name type="scientific">Conger conger</name>
    <name type="common">Conger eel</name>
    <name type="synonym">Muraena conger</name>
    <dbReference type="NCBI Taxonomy" id="82655"/>
    <lineage>
        <taxon>Eukaryota</taxon>
        <taxon>Metazoa</taxon>
        <taxon>Chordata</taxon>
        <taxon>Craniata</taxon>
        <taxon>Vertebrata</taxon>
        <taxon>Euteleostomi</taxon>
        <taxon>Actinopterygii</taxon>
        <taxon>Neopterygii</taxon>
        <taxon>Teleostei</taxon>
        <taxon>Anguilliformes</taxon>
        <taxon>Congridae</taxon>
        <taxon>Conger</taxon>
    </lineage>
</organism>
<evidence type="ECO:0000259" key="1">
    <source>
        <dbReference type="PROSITE" id="PS50994"/>
    </source>
</evidence>
<comment type="caution">
    <text evidence="2">The sequence shown here is derived from an EMBL/GenBank/DDBJ whole genome shotgun (WGS) entry which is preliminary data.</text>
</comment>
<dbReference type="Proteomes" id="UP001152803">
    <property type="component" value="Unassembled WGS sequence"/>
</dbReference>
<dbReference type="AlphaFoldDB" id="A0A9Q1DLL0"/>
<dbReference type="InterPro" id="IPR036397">
    <property type="entry name" value="RNaseH_sf"/>
</dbReference>
<sequence>MDETYEGLDGIDDDILVFGRTKQEHDQCLREAEELGGWRRNLCQLLWAVVSAYLSSGDFRHFAETWGFTHTTLSPNYPQSNGLAERTVQTAKHILDKARAENRDPYLSLLEYRNTPVDNLTSPAQLLMSRRLHPILPATAKQLQSQVTCQQTAHQRREVIAGFNEVMVKIAVSSTFTWRHGWHLGD</sequence>
<dbReference type="Gene3D" id="3.30.420.10">
    <property type="entry name" value="Ribonuclease H-like superfamily/Ribonuclease H"/>
    <property type="match status" value="1"/>
</dbReference>
<gene>
    <name evidence="2" type="ORF">COCON_G00092780</name>
</gene>
<dbReference type="SUPFAM" id="SSF53098">
    <property type="entry name" value="Ribonuclease H-like"/>
    <property type="match status" value="1"/>
</dbReference>
<dbReference type="PROSITE" id="PS50994">
    <property type="entry name" value="INTEGRASE"/>
    <property type="match status" value="1"/>
</dbReference>
<protein>
    <recommendedName>
        <fullName evidence="1">Integrase catalytic domain-containing protein</fullName>
    </recommendedName>
</protein>
<dbReference type="GO" id="GO:0015074">
    <property type="term" value="P:DNA integration"/>
    <property type="evidence" value="ECO:0007669"/>
    <property type="project" value="InterPro"/>
</dbReference>
<dbReference type="InterPro" id="IPR050951">
    <property type="entry name" value="Retrovirus_Pol_polyprotein"/>
</dbReference>
<evidence type="ECO:0000313" key="2">
    <source>
        <dbReference type="EMBL" id="KAJ8274653.1"/>
    </source>
</evidence>
<dbReference type="PANTHER" id="PTHR37984">
    <property type="entry name" value="PROTEIN CBG26694"/>
    <property type="match status" value="1"/>
</dbReference>
<dbReference type="OrthoDB" id="775972at2759"/>
<accession>A0A9Q1DLL0</accession>
<keyword evidence="3" id="KW-1185">Reference proteome</keyword>
<reference evidence="2" key="1">
    <citation type="journal article" date="2023" name="Science">
        <title>Genome structures resolve the early diversification of teleost fishes.</title>
        <authorList>
            <person name="Parey E."/>
            <person name="Louis A."/>
            <person name="Montfort J."/>
            <person name="Bouchez O."/>
            <person name="Roques C."/>
            <person name="Iampietro C."/>
            <person name="Lluch J."/>
            <person name="Castinel A."/>
            <person name="Donnadieu C."/>
            <person name="Desvignes T."/>
            <person name="Floi Bucao C."/>
            <person name="Jouanno E."/>
            <person name="Wen M."/>
            <person name="Mejri S."/>
            <person name="Dirks R."/>
            <person name="Jansen H."/>
            <person name="Henkel C."/>
            <person name="Chen W.J."/>
            <person name="Zahm M."/>
            <person name="Cabau C."/>
            <person name="Klopp C."/>
            <person name="Thompson A.W."/>
            <person name="Robinson-Rechavi M."/>
            <person name="Braasch I."/>
            <person name="Lecointre G."/>
            <person name="Bobe J."/>
            <person name="Postlethwait J.H."/>
            <person name="Berthelot C."/>
            <person name="Roest Crollius H."/>
            <person name="Guiguen Y."/>
        </authorList>
    </citation>
    <scope>NUCLEOTIDE SEQUENCE</scope>
    <source>
        <strain evidence="2">Concon-B</strain>
    </source>
</reference>
<name>A0A9Q1DLL0_CONCO</name>
<evidence type="ECO:0000313" key="3">
    <source>
        <dbReference type="Proteomes" id="UP001152803"/>
    </source>
</evidence>
<dbReference type="GO" id="GO:0003676">
    <property type="term" value="F:nucleic acid binding"/>
    <property type="evidence" value="ECO:0007669"/>
    <property type="project" value="InterPro"/>
</dbReference>
<proteinExistence type="predicted"/>
<feature type="domain" description="Integrase catalytic" evidence="1">
    <location>
        <begin position="51"/>
        <end position="148"/>
    </location>
</feature>
<dbReference type="EMBL" id="JAFJMO010000006">
    <property type="protein sequence ID" value="KAJ8274653.1"/>
    <property type="molecule type" value="Genomic_DNA"/>
</dbReference>
<dbReference type="InterPro" id="IPR001584">
    <property type="entry name" value="Integrase_cat-core"/>
</dbReference>
<dbReference type="PANTHER" id="PTHR37984:SF7">
    <property type="entry name" value="INTEGRASE CATALYTIC DOMAIN-CONTAINING PROTEIN"/>
    <property type="match status" value="1"/>
</dbReference>
<dbReference type="InterPro" id="IPR012337">
    <property type="entry name" value="RNaseH-like_sf"/>
</dbReference>